<evidence type="ECO:0000256" key="2">
    <source>
        <dbReference type="ARBA" id="ARBA00005369"/>
    </source>
</evidence>
<evidence type="ECO:0000256" key="7">
    <source>
        <dbReference type="ARBA" id="ARBA00022679"/>
    </source>
</evidence>
<evidence type="ECO:0000256" key="6">
    <source>
        <dbReference type="ARBA" id="ARBA00022603"/>
    </source>
</evidence>
<dbReference type="EC" id="2.1.1.77" evidence="3"/>
<protein>
    <recommendedName>
        <fullName evidence="4">Protein-L-isoaspartate O-methyltransferase</fullName>
        <ecNumber evidence="3">2.1.1.77</ecNumber>
    </recommendedName>
    <alternativeName>
        <fullName evidence="11">L-isoaspartyl protein carboxyl methyltransferase</fullName>
    </alternativeName>
    <alternativeName>
        <fullName evidence="9">Protein L-isoaspartyl methyltransferase</fullName>
    </alternativeName>
    <alternativeName>
        <fullName evidence="10">Protein-beta-aspartate methyltransferase</fullName>
    </alternativeName>
</protein>
<dbReference type="Gene3D" id="3.40.50.150">
    <property type="entry name" value="Vaccinia Virus protein VP39"/>
    <property type="match status" value="1"/>
</dbReference>
<evidence type="ECO:0000256" key="1">
    <source>
        <dbReference type="ARBA" id="ARBA00004496"/>
    </source>
</evidence>
<dbReference type="CDD" id="cd02440">
    <property type="entry name" value="AdoMet_MTases"/>
    <property type="match status" value="1"/>
</dbReference>
<sequence length="378" mass="41052">MDWQEHTTMLADQVTPSGSAWRDAVLHVPRQALVPAWFERDGHGWRVRRGVDDPQAWAEAAYADRSLVTRVGRLHADHATPGQTVHGRPTSSATMPGLTVRMYEHALIAPGMRVLDVGTGSGYGTGLLAHRFGADQVVSVDVDEYLVDAAAARLAAVGLRPAIYRCNALGEELPRGGYDRIVATVGMPRIPPAWIRALRTGGRVVATLADTSMIVVATKQEDGTLRGRTTWDRAGFMPAHSGGGHPDDGVDWAAAATASGICETGRYPVLDVEQAWDVQSMMALLAPGIRHRYSVDGNRRVMVMAHPDGSWARAEAWGDQSPAVRQGGPRRLWDLLDHVRDSWVRCGELPVRGASVLVAPDGRMVLRRGSWKVLVGHE</sequence>
<reference evidence="12 13" key="1">
    <citation type="submission" date="2020-04" db="EMBL/GenBank/DDBJ databases">
        <title>Thermobifida alba genome sequencing and assembly.</title>
        <authorList>
            <person name="Luzics S."/>
            <person name="Horvath B."/>
            <person name="Nagy I."/>
            <person name="Toth A."/>
            <person name="Nagy I."/>
            <person name="Kukolya J."/>
        </authorList>
    </citation>
    <scope>NUCLEOTIDE SEQUENCE [LARGE SCALE GENOMIC DNA]</scope>
    <source>
        <strain evidence="12 13">DSM 43795</strain>
    </source>
</reference>
<keyword evidence="7" id="KW-0808">Transferase</keyword>
<organism evidence="12 13">
    <name type="scientific">Thermobifida alba</name>
    <name type="common">Thermomonospora alba</name>
    <dbReference type="NCBI Taxonomy" id="53522"/>
    <lineage>
        <taxon>Bacteria</taxon>
        <taxon>Bacillati</taxon>
        <taxon>Actinomycetota</taxon>
        <taxon>Actinomycetes</taxon>
        <taxon>Streptosporangiales</taxon>
        <taxon>Nocardiopsidaceae</taxon>
        <taxon>Thermobifida</taxon>
    </lineage>
</organism>
<evidence type="ECO:0000256" key="5">
    <source>
        <dbReference type="ARBA" id="ARBA00022490"/>
    </source>
</evidence>
<dbReference type="PANTHER" id="PTHR11579">
    <property type="entry name" value="PROTEIN-L-ISOASPARTATE O-METHYLTRANSFERASE"/>
    <property type="match status" value="1"/>
</dbReference>
<evidence type="ECO:0000256" key="9">
    <source>
        <dbReference type="ARBA" id="ARBA00030757"/>
    </source>
</evidence>
<evidence type="ECO:0000313" key="12">
    <source>
        <dbReference type="EMBL" id="UPT20659.1"/>
    </source>
</evidence>
<dbReference type="GO" id="GO:0032259">
    <property type="term" value="P:methylation"/>
    <property type="evidence" value="ECO:0007669"/>
    <property type="project" value="UniProtKB-KW"/>
</dbReference>
<evidence type="ECO:0000256" key="3">
    <source>
        <dbReference type="ARBA" id="ARBA00011890"/>
    </source>
</evidence>
<evidence type="ECO:0000256" key="11">
    <source>
        <dbReference type="ARBA" id="ARBA00031350"/>
    </source>
</evidence>
<dbReference type="EMBL" id="CP051627">
    <property type="protein sequence ID" value="UPT20659.1"/>
    <property type="molecule type" value="Genomic_DNA"/>
</dbReference>
<comment type="similarity">
    <text evidence="2">Belongs to the methyltransferase superfamily. L-isoaspartyl/D-aspartyl protein methyltransferase family.</text>
</comment>
<evidence type="ECO:0000256" key="4">
    <source>
        <dbReference type="ARBA" id="ARBA00013346"/>
    </source>
</evidence>
<evidence type="ECO:0000256" key="8">
    <source>
        <dbReference type="ARBA" id="ARBA00022691"/>
    </source>
</evidence>
<keyword evidence="5" id="KW-0963">Cytoplasm</keyword>
<gene>
    <name evidence="12" type="ORF">FOF52_06505</name>
</gene>
<accession>A0ABY4KYY6</accession>
<dbReference type="RefSeq" id="WP_248592939.1">
    <property type="nucleotide sequence ID" value="NZ_BAABEB010000012.1"/>
</dbReference>
<proteinExistence type="inferred from homology"/>
<keyword evidence="13" id="KW-1185">Reference proteome</keyword>
<keyword evidence="8" id="KW-0949">S-adenosyl-L-methionine</keyword>
<dbReference type="InterPro" id="IPR000682">
    <property type="entry name" value="PCMT"/>
</dbReference>
<evidence type="ECO:0000313" key="13">
    <source>
        <dbReference type="Proteomes" id="UP000832041"/>
    </source>
</evidence>
<name>A0ABY4KYY6_THEAE</name>
<dbReference type="Pfam" id="PF01135">
    <property type="entry name" value="PCMT"/>
    <property type="match status" value="1"/>
</dbReference>
<dbReference type="PANTHER" id="PTHR11579:SF0">
    <property type="entry name" value="PROTEIN-L-ISOASPARTATE(D-ASPARTATE) O-METHYLTRANSFERASE"/>
    <property type="match status" value="1"/>
</dbReference>
<dbReference type="InterPro" id="IPR029063">
    <property type="entry name" value="SAM-dependent_MTases_sf"/>
</dbReference>
<dbReference type="GO" id="GO:0008168">
    <property type="term" value="F:methyltransferase activity"/>
    <property type="evidence" value="ECO:0007669"/>
    <property type="project" value="UniProtKB-KW"/>
</dbReference>
<dbReference type="Proteomes" id="UP000832041">
    <property type="component" value="Chromosome"/>
</dbReference>
<evidence type="ECO:0000256" key="10">
    <source>
        <dbReference type="ARBA" id="ARBA00031323"/>
    </source>
</evidence>
<dbReference type="SUPFAM" id="SSF53335">
    <property type="entry name" value="S-adenosyl-L-methionine-dependent methyltransferases"/>
    <property type="match status" value="1"/>
</dbReference>
<comment type="subcellular location">
    <subcellularLocation>
        <location evidence="1">Cytoplasm</location>
    </subcellularLocation>
</comment>
<keyword evidence="6 12" id="KW-0489">Methyltransferase</keyword>